<dbReference type="PANTHER" id="PTHR30474">
    <property type="entry name" value="CELL CYCLE PROTEIN"/>
    <property type="match status" value="1"/>
</dbReference>
<dbReference type="STRING" id="1300222.I532_19282"/>
<dbReference type="GO" id="GO:0008360">
    <property type="term" value="P:regulation of cell shape"/>
    <property type="evidence" value="ECO:0007669"/>
    <property type="project" value="UniProtKB-KW"/>
</dbReference>
<dbReference type="GO" id="GO:0051301">
    <property type="term" value="P:cell division"/>
    <property type="evidence" value="ECO:0007669"/>
    <property type="project" value="UniProtKB-KW"/>
</dbReference>
<dbReference type="OrthoDB" id="2192428at2"/>
<dbReference type="InterPro" id="IPR001182">
    <property type="entry name" value="FtsW/RodA"/>
</dbReference>
<protein>
    <submittedName>
        <fullName evidence="7">Cell division membrane protein</fullName>
    </submittedName>
</protein>
<comment type="caution">
    <text evidence="7">The sequence shown here is derived from an EMBL/GenBank/DDBJ whole genome shotgun (WGS) entry which is preliminary data.</text>
</comment>
<evidence type="ECO:0000313" key="7">
    <source>
        <dbReference type="EMBL" id="EMT51091.1"/>
    </source>
</evidence>
<keyword evidence="5 6" id="KW-0472">Membrane</keyword>
<keyword evidence="7" id="KW-0131">Cell cycle</keyword>
<accession>M8DVT5</accession>
<gene>
    <name evidence="7" type="ORF">I532_19282</name>
</gene>
<dbReference type="Pfam" id="PF01098">
    <property type="entry name" value="FTSW_RODA_SPOVE"/>
    <property type="match status" value="1"/>
</dbReference>
<feature type="transmembrane region" description="Helical" evidence="6">
    <location>
        <begin position="399"/>
        <end position="421"/>
    </location>
</feature>
<feature type="transmembrane region" description="Helical" evidence="6">
    <location>
        <begin position="222"/>
        <end position="239"/>
    </location>
</feature>
<feature type="transmembrane region" description="Helical" evidence="6">
    <location>
        <begin position="138"/>
        <end position="157"/>
    </location>
</feature>
<evidence type="ECO:0000256" key="4">
    <source>
        <dbReference type="ARBA" id="ARBA00022989"/>
    </source>
</evidence>
<evidence type="ECO:0000256" key="1">
    <source>
        <dbReference type="ARBA" id="ARBA00004141"/>
    </source>
</evidence>
<feature type="transmembrane region" description="Helical" evidence="6">
    <location>
        <begin position="246"/>
        <end position="265"/>
    </location>
</feature>
<dbReference type="GO" id="GO:0005886">
    <property type="term" value="C:plasma membrane"/>
    <property type="evidence" value="ECO:0007669"/>
    <property type="project" value="TreeGrafter"/>
</dbReference>
<keyword evidence="2 6" id="KW-0812">Transmembrane</keyword>
<dbReference type="InterPro" id="IPR047928">
    <property type="entry name" value="Perm_prefix_1"/>
</dbReference>
<evidence type="ECO:0000256" key="6">
    <source>
        <dbReference type="SAM" id="Phobius"/>
    </source>
</evidence>
<sequence length="432" mass="47984">MTPNDKIQAYIRQVCSQIRCKDVHPAVTLELESHIADKVEDLMESGSTEAEAVERALAEMGDPFAVGKHLHEAHKPRMEWSVVGMVAALIGIGLLVLLSLIAGNPEDIKFLKRQLVFICFGITAFVALLYANYSKMKAYGLLMYMGTLLAVFIAFTQGKTMSGKPYMDIGIPIDIVRLSPFLLIISLAGIFSDWNWQRKLSLWLVLGLYFVPLLFYVKAPDLFAGILFSVGFFVLLFRSPASRRQACISLGTLLIGAVALLLLTVERYQLDRLLYWVNPYEEPMGRGYMLIRSLEAIRSAGLWGHGFGTKLEGLGYTAALGSDFIFVYLVYAFGLAAGVGVLLIGMLLLMRLFRAAKQTNDRYGALLMCGLAAMFFTEYFWGILMAFGWVPFFSAPIPLISYGGLTFISHMAILGLVLGIFRQKDVRQPLSS</sequence>
<evidence type="ECO:0000256" key="2">
    <source>
        <dbReference type="ARBA" id="ARBA00022692"/>
    </source>
</evidence>
<feature type="transmembrane region" description="Helical" evidence="6">
    <location>
        <begin position="169"/>
        <end position="188"/>
    </location>
</feature>
<dbReference type="AlphaFoldDB" id="M8DVT5"/>
<keyword evidence="3" id="KW-0133">Cell shape</keyword>
<dbReference type="GO" id="GO:0015648">
    <property type="term" value="F:lipid-linked peptidoglycan transporter activity"/>
    <property type="evidence" value="ECO:0007669"/>
    <property type="project" value="TreeGrafter"/>
</dbReference>
<keyword evidence="8" id="KW-1185">Reference proteome</keyword>
<dbReference type="EMBL" id="APBN01000010">
    <property type="protein sequence ID" value="EMT51091.1"/>
    <property type="molecule type" value="Genomic_DNA"/>
</dbReference>
<dbReference type="RefSeq" id="WP_003390270.1">
    <property type="nucleotide sequence ID" value="NZ_APBN01000010.1"/>
</dbReference>
<feature type="transmembrane region" description="Helical" evidence="6">
    <location>
        <begin position="365"/>
        <end position="387"/>
    </location>
</feature>
<dbReference type="GO" id="GO:0032153">
    <property type="term" value="C:cell division site"/>
    <property type="evidence" value="ECO:0007669"/>
    <property type="project" value="TreeGrafter"/>
</dbReference>
<evidence type="ECO:0000313" key="8">
    <source>
        <dbReference type="Proteomes" id="UP000012081"/>
    </source>
</evidence>
<feature type="transmembrane region" description="Helical" evidence="6">
    <location>
        <begin position="200"/>
        <end position="216"/>
    </location>
</feature>
<reference evidence="7 8" key="1">
    <citation type="submission" date="2013-03" db="EMBL/GenBank/DDBJ databases">
        <title>Assembly of a new bacterial strain Brevibacillus borstelensis AK1.</title>
        <authorList>
            <person name="Rajan I."/>
            <person name="PoliReddy D."/>
            <person name="Sugumar T."/>
            <person name="Rathinam K."/>
            <person name="Alqarawi S."/>
            <person name="Khalil A.B."/>
            <person name="Sivakumar N."/>
        </authorList>
    </citation>
    <scope>NUCLEOTIDE SEQUENCE [LARGE SCALE GENOMIC DNA]</scope>
    <source>
        <strain evidence="7 8">AK1</strain>
    </source>
</reference>
<dbReference type="NCBIfam" id="NF038403">
    <property type="entry name" value="perm_prefix_1"/>
    <property type="match status" value="1"/>
</dbReference>
<keyword evidence="7" id="KW-0132">Cell division</keyword>
<feature type="transmembrane region" description="Helical" evidence="6">
    <location>
        <begin position="114"/>
        <end position="131"/>
    </location>
</feature>
<dbReference type="Proteomes" id="UP000012081">
    <property type="component" value="Unassembled WGS sequence"/>
</dbReference>
<evidence type="ECO:0000256" key="5">
    <source>
        <dbReference type="ARBA" id="ARBA00023136"/>
    </source>
</evidence>
<comment type="subcellular location">
    <subcellularLocation>
        <location evidence="1">Membrane</location>
        <topology evidence="1">Multi-pass membrane protein</topology>
    </subcellularLocation>
</comment>
<dbReference type="PATRIC" id="fig|1300222.3.peg.4048"/>
<organism evidence="7 8">
    <name type="scientific">Brevibacillus borstelensis AK1</name>
    <dbReference type="NCBI Taxonomy" id="1300222"/>
    <lineage>
        <taxon>Bacteria</taxon>
        <taxon>Bacillati</taxon>
        <taxon>Bacillota</taxon>
        <taxon>Bacilli</taxon>
        <taxon>Bacillales</taxon>
        <taxon>Paenibacillaceae</taxon>
        <taxon>Brevibacillus</taxon>
    </lineage>
</organism>
<feature type="transmembrane region" description="Helical" evidence="6">
    <location>
        <begin position="325"/>
        <end position="353"/>
    </location>
</feature>
<proteinExistence type="predicted"/>
<evidence type="ECO:0000256" key="3">
    <source>
        <dbReference type="ARBA" id="ARBA00022960"/>
    </source>
</evidence>
<keyword evidence="4 6" id="KW-1133">Transmembrane helix</keyword>
<dbReference type="PANTHER" id="PTHR30474:SF1">
    <property type="entry name" value="PEPTIDOGLYCAN GLYCOSYLTRANSFERASE MRDB"/>
    <property type="match status" value="1"/>
</dbReference>
<feature type="transmembrane region" description="Helical" evidence="6">
    <location>
        <begin position="80"/>
        <end position="102"/>
    </location>
</feature>
<name>M8DVT5_9BACL</name>